<dbReference type="SUPFAM" id="SSF88946">
    <property type="entry name" value="Sigma2 domain of RNA polymerase sigma factors"/>
    <property type="match status" value="1"/>
</dbReference>
<protein>
    <submittedName>
        <fullName evidence="2">Sigma-70-like protein</fullName>
    </submittedName>
</protein>
<sequence length="58" mass="6900">MDLKENVTNIINQYSDMVYKLALARTKNKSDAEDVFQEVFIRYMKNYHKIVSDEHCKA</sequence>
<feature type="domain" description="RNA polymerase sigma-70 region 2" evidence="1">
    <location>
        <begin position="11"/>
        <end position="52"/>
    </location>
</feature>
<evidence type="ECO:0000313" key="2">
    <source>
        <dbReference type="EMBL" id="TCS87097.1"/>
    </source>
</evidence>
<reference evidence="2 3" key="1">
    <citation type="submission" date="2019-03" db="EMBL/GenBank/DDBJ databases">
        <title>Genomic Encyclopedia of Type Strains, Phase IV (KMG-IV): sequencing the most valuable type-strain genomes for metagenomic binning, comparative biology and taxonomic classification.</title>
        <authorList>
            <person name="Goeker M."/>
        </authorList>
    </citation>
    <scope>NUCLEOTIDE SEQUENCE [LARGE SCALE GENOMIC DNA]</scope>
    <source>
        <strain evidence="2 3">DSM 26752</strain>
    </source>
</reference>
<comment type="caution">
    <text evidence="2">The sequence shown here is derived from an EMBL/GenBank/DDBJ whole genome shotgun (WGS) entry which is preliminary data.</text>
</comment>
<name>A0A4R3KQJ6_9FIRM</name>
<dbReference type="RefSeq" id="WP_202690522.1">
    <property type="nucleotide sequence ID" value="NZ_CP068564.1"/>
</dbReference>
<keyword evidence="3" id="KW-1185">Reference proteome</keyword>
<evidence type="ECO:0000313" key="3">
    <source>
        <dbReference type="Proteomes" id="UP000294567"/>
    </source>
</evidence>
<dbReference type="InterPro" id="IPR013325">
    <property type="entry name" value="RNA_pol_sigma_r2"/>
</dbReference>
<dbReference type="GO" id="GO:0006352">
    <property type="term" value="P:DNA-templated transcription initiation"/>
    <property type="evidence" value="ECO:0007669"/>
    <property type="project" value="InterPro"/>
</dbReference>
<dbReference type="EMBL" id="SMAE01000012">
    <property type="protein sequence ID" value="TCS87097.1"/>
    <property type="molecule type" value="Genomic_DNA"/>
</dbReference>
<dbReference type="AlphaFoldDB" id="A0A4R3KQJ6"/>
<organism evidence="2 3">
    <name type="scientific">Keratinibaculum paraultunense</name>
    <dbReference type="NCBI Taxonomy" id="1278232"/>
    <lineage>
        <taxon>Bacteria</taxon>
        <taxon>Bacillati</taxon>
        <taxon>Bacillota</taxon>
        <taxon>Tissierellia</taxon>
        <taxon>Tissierellales</taxon>
        <taxon>Tepidimicrobiaceae</taxon>
        <taxon>Keratinibaculum</taxon>
    </lineage>
</organism>
<dbReference type="InterPro" id="IPR007627">
    <property type="entry name" value="RNA_pol_sigma70_r2"/>
</dbReference>
<evidence type="ECO:0000259" key="1">
    <source>
        <dbReference type="Pfam" id="PF04542"/>
    </source>
</evidence>
<proteinExistence type="predicted"/>
<dbReference type="Pfam" id="PF04542">
    <property type="entry name" value="Sigma70_r2"/>
    <property type="match status" value="1"/>
</dbReference>
<accession>A0A4R3KQJ6</accession>
<dbReference type="Proteomes" id="UP000294567">
    <property type="component" value="Unassembled WGS sequence"/>
</dbReference>
<dbReference type="GO" id="GO:0003700">
    <property type="term" value="F:DNA-binding transcription factor activity"/>
    <property type="evidence" value="ECO:0007669"/>
    <property type="project" value="InterPro"/>
</dbReference>
<dbReference type="Gene3D" id="1.10.1740.10">
    <property type="match status" value="1"/>
</dbReference>
<gene>
    <name evidence="2" type="ORF">EDD65_11255</name>
</gene>